<dbReference type="Proteomes" id="UP001055172">
    <property type="component" value="Unassembled WGS sequence"/>
</dbReference>
<dbReference type="SUPFAM" id="SSF54695">
    <property type="entry name" value="POZ domain"/>
    <property type="match status" value="1"/>
</dbReference>
<dbReference type="InterPro" id="IPR000210">
    <property type="entry name" value="BTB/POZ_dom"/>
</dbReference>
<proteinExistence type="predicted"/>
<dbReference type="CDD" id="cd18186">
    <property type="entry name" value="BTB_POZ_ZBTB_KLHL-like"/>
    <property type="match status" value="1"/>
</dbReference>
<gene>
    <name evidence="2" type="ORF">ColLi_11197</name>
</gene>
<dbReference type="Pfam" id="PF00651">
    <property type="entry name" value="BTB"/>
    <property type="match status" value="1"/>
</dbReference>
<dbReference type="AlphaFoldDB" id="A0AA37LXI7"/>
<keyword evidence="3" id="KW-1185">Reference proteome</keyword>
<dbReference type="PROSITE" id="PS50097">
    <property type="entry name" value="BTB"/>
    <property type="match status" value="1"/>
</dbReference>
<dbReference type="InterPro" id="IPR011333">
    <property type="entry name" value="SKP1/BTB/POZ_sf"/>
</dbReference>
<dbReference type="Gene3D" id="3.30.710.10">
    <property type="entry name" value="Potassium Channel Kv1.1, Chain A"/>
    <property type="match status" value="1"/>
</dbReference>
<evidence type="ECO:0000313" key="3">
    <source>
        <dbReference type="Proteomes" id="UP001055172"/>
    </source>
</evidence>
<sequence>MMAEVDMADEVIEVLHPAWDAALVVADEKSRKKFLVSSQVLRIASTYFNTLFTSNFEEGTKTQKGLRPNIYLHDDNPDAMEVILSILHYKYKSEWNIMSPESFAVIATHCDKYCCTASLRPWVDKWIANCSRTIERRDIGYLLVATSAFGEPLPFQRISRLAVLQLPLDYDFNSWSEDETLASLPGKVTGYMTGKMKEVTNRLYSLLQETVISLVTNQSDIGRMHSSRCSKCLRVYEKSRSSSCPDCPLSEGGQPGAGDYQVFCCSETRVAECTLILTKHQLYPNEKVWRKGPIAEIARRFNTVRETRTHKCDFDRHCPLRKRFGELDEAVCEVIEGIRGQKLRPLVVDEPVKSGGEGEGEAN</sequence>
<evidence type="ECO:0000313" key="2">
    <source>
        <dbReference type="EMBL" id="GJC88359.1"/>
    </source>
</evidence>
<accession>A0AA37LXI7</accession>
<feature type="domain" description="BTB" evidence="1">
    <location>
        <begin position="19"/>
        <end position="99"/>
    </location>
</feature>
<organism evidence="2 3">
    <name type="scientific">Colletotrichum liriopes</name>
    <dbReference type="NCBI Taxonomy" id="708192"/>
    <lineage>
        <taxon>Eukaryota</taxon>
        <taxon>Fungi</taxon>
        <taxon>Dikarya</taxon>
        <taxon>Ascomycota</taxon>
        <taxon>Pezizomycotina</taxon>
        <taxon>Sordariomycetes</taxon>
        <taxon>Hypocreomycetidae</taxon>
        <taxon>Glomerellales</taxon>
        <taxon>Glomerellaceae</taxon>
        <taxon>Colletotrichum</taxon>
        <taxon>Colletotrichum spaethianum species complex</taxon>
    </lineage>
</organism>
<name>A0AA37LXI7_9PEZI</name>
<dbReference type="EMBL" id="BPPX01000032">
    <property type="protein sequence ID" value="GJC88359.1"/>
    <property type="molecule type" value="Genomic_DNA"/>
</dbReference>
<evidence type="ECO:0000259" key="1">
    <source>
        <dbReference type="PROSITE" id="PS50097"/>
    </source>
</evidence>
<comment type="caution">
    <text evidence="2">The sequence shown here is derived from an EMBL/GenBank/DDBJ whole genome shotgun (WGS) entry which is preliminary data.</text>
</comment>
<reference evidence="2 3" key="1">
    <citation type="submission" date="2021-07" db="EMBL/GenBank/DDBJ databases">
        <title>Genome data of Colletotrichum spaethianum.</title>
        <authorList>
            <person name="Utami Y.D."/>
            <person name="Hiruma K."/>
        </authorList>
    </citation>
    <scope>NUCLEOTIDE SEQUENCE [LARGE SCALE GENOMIC DNA]</scope>
    <source>
        <strain evidence="2 3">MAFF 242679</strain>
    </source>
</reference>
<protein>
    <recommendedName>
        <fullName evidence="1">BTB domain-containing protein</fullName>
    </recommendedName>
</protein>